<dbReference type="Proteomes" id="UP000008556">
    <property type="component" value="Chromosome"/>
</dbReference>
<accession>A0A6C6Z683</accession>
<reference evidence="1 2" key="1">
    <citation type="submission" date="2007-11" db="EMBL/GenBank/DDBJ databases">
        <authorList>
            <consortium name="The Salmonella enterica serovar Paratyphi B Genome Sequencing Project"/>
            <person name="McClelland M."/>
            <person name="Sanderson E.K."/>
            <person name="Porwollik S."/>
            <person name="Spieth J."/>
            <person name="Clifton W.S."/>
            <person name="Fulton R."/>
            <person name="Cordes M."/>
            <person name="Wollam A."/>
            <person name="Shah N."/>
            <person name="Pepin K."/>
            <person name="Bhonagiri V."/>
            <person name="Nash W."/>
            <person name="Johnson M."/>
            <person name="Thiruvilangam P."/>
            <person name="Wilson R."/>
        </authorList>
    </citation>
    <scope>NUCLEOTIDE SEQUENCE [LARGE SCALE GENOMIC DNA]</scope>
    <source>
        <strain evidence="2">ATCC BAA-1250 / SPB7</strain>
    </source>
</reference>
<protein>
    <submittedName>
        <fullName evidence="1">Uncharacterized protein</fullName>
    </submittedName>
</protein>
<name>A0A6C6Z683_SALPB</name>
<dbReference type="AlphaFoldDB" id="A0A6C6Z683"/>
<gene>
    <name evidence="1" type="ordered locus">SPAB_04034</name>
</gene>
<proteinExistence type="predicted"/>
<dbReference type="EMBL" id="CP000886">
    <property type="protein sequence ID" value="ABX69362.1"/>
    <property type="molecule type" value="Genomic_DNA"/>
</dbReference>
<evidence type="ECO:0000313" key="2">
    <source>
        <dbReference type="Proteomes" id="UP000008556"/>
    </source>
</evidence>
<sequence>MSNDAVWRIIVIAGENHKRGVQELLARKIAKFFQKI</sequence>
<organism evidence="1 2">
    <name type="scientific">Salmonella paratyphi B (strain ATCC BAA-1250 / SPB7)</name>
    <dbReference type="NCBI Taxonomy" id="1016998"/>
    <lineage>
        <taxon>Bacteria</taxon>
        <taxon>Pseudomonadati</taxon>
        <taxon>Pseudomonadota</taxon>
        <taxon>Gammaproteobacteria</taxon>
        <taxon>Enterobacterales</taxon>
        <taxon>Enterobacteriaceae</taxon>
        <taxon>Salmonella</taxon>
    </lineage>
</organism>
<evidence type="ECO:0000313" key="1">
    <source>
        <dbReference type="EMBL" id="ABX69362.1"/>
    </source>
</evidence>
<dbReference type="KEGG" id="spq:SPAB_04034"/>